<organism evidence="2">
    <name type="scientific">Caenorhabditis remanei</name>
    <name type="common">Caenorhabditis vulgaris</name>
    <dbReference type="NCBI Taxonomy" id="31234"/>
    <lineage>
        <taxon>Eukaryota</taxon>
        <taxon>Metazoa</taxon>
        <taxon>Ecdysozoa</taxon>
        <taxon>Nematoda</taxon>
        <taxon>Chromadorea</taxon>
        <taxon>Rhabditida</taxon>
        <taxon>Rhabditina</taxon>
        <taxon>Rhabditomorpha</taxon>
        <taxon>Rhabditoidea</taxon>
        <taxon>Rhabditidae</taxon>
        <taxon>Peloderinae</taxon>
        <taxon>Caenorhabditis</taxon>
    </lineage>
</organism>
<proteinExistence type="predicted"/>
<dbReference type="Proteomes" id="UP000008281">
    <property type="component" value="Unassembled WGS sequence"/>
</dbReference>
<dbReference type="InParanoid" id="E3MZS6"/>
<dbReference type="AlphaFoldDB" id="E3MZS6"/>
<dbReference type="eggNOG" id="ENOG502TIYV">
    <property type="taxonomic scope" value="Eukaryota"/>
</dbReference>
<dbReference type="OMA" id="NGECCNT"/>
<reference evidence="1" key="1">
    <citation type="submission" date="2007-07" db="EMBL/GenBank/DDBJ databases">
        <title>PCAP assembly of the Caenorhabditis remanei genome.</title>
        <authorList>
            <consortium name="The Caenorhabditis remanei Sequencing Consortium"/>
            <person name="Wilson R.K."/>
        </authorList>
    </citation>
    <scope>NUCLEOTIDE SEQUENCE [LARGE SCALE GENOMIC DNA]</scope>
    <source>
        <strain evidence="1">PB4641</strain>
    </source>
</reference>
<dbReference type="OrthoDB" id="5908845at2759"/>
<evidence type="ECO:0000313" key="1">
    <source>
        <dbReference type="EMBL" id="EFP13130.1"/>
    </source>
</evidence>
<dbReference type="HOGENOM" id="CLU_469493_0_0_1"/>
<keyword evidence="2" id="KW-1185">Reference proteome</keyword>
<name>E3MZS6_CAERE</name>
<dbReference type="PANTHER" id="PTHR40289">
    <property type="entry name" value="PROTEIN CBG04714"/>
    <property type="match status" value="1"/>
</dbReference>
<dbReference type="EMBL" id="DS268502">
    <property type="protein sequence ID" value="EFP13130.1"/>
    <property type="molecule type" value="Genomic_DNA"/>
</dbReference>
<dbReference type="PANTHER" id="PTHR40289:SF1">
    <property type="entry name" value="SUSHI DOMAIN-CONTAINING PROTEIN"/>
    <property type="match status" value="1"/>
</dbReference>
<protein>
    <submittedName>
        <fullName evidence="1">Uncharacterized protein</fullName>
    </submittedName>
</protein>
<dbReference type="InterPro" id="IPR042312">
    <property type="entry name" value="F26C11.3-like"/>
</dbReference>
<gene>
    <name evidence="1" type="ORF">CRE_07712</name>
</gene>
<sequence length="581" mass="65125">MIVATIVIIPDVHSQNDATDSTKTSSSPSLNCDFLNDSFSYKDMTYNGECCNTDAVEFMDTEHPLWRFTTLQWIQESYLDELFARGDCNISSTSTVEQSTTVLTSTTTVPETTTTIATTESSSTTLMTEADLKASRKYVATTIIIPDILSQNDATDSTTSSPSLDCAYLNNSYTSVGGMTYNGECCNTDAVEYMNTYNRGWRYLFKTSYFTELFGEGLCNISSTSTVEQSTTVLTSTTTVPETTTTEAFNCYWLKDLLRNPVYYGQCCNRESVAYLNREYDSNWTTSYNYSKYINELRENNICGGTTTSTTIDTTATTESPSTILTTEVDLKASRKYVVTTINPNVYCLSTPTKEPVNCYWLGIAWNDVSYYRECCNLKSVIYLNTTYGASWITSSWARTTYFNRLHDEGLCDEIRNTFFFFFYFILHLQFCHLLKMNLLLILAPVFILSVFSQNTESSPTVSLNCDYLAESYTFSSGISYDGECCTTDAVEYMDKEHPRWRKNNSQLQQYLSELYQNQLCAGSTTTVLSSTTTVPQTTTTKSFLCSLLGMGCPKDSTTTVIASTETSTTVIETSSEGGFF</sequence>
<accession>E3MZS6</accession>
<evidence type="ECO:0000313" key="2">
    <source>
        <dbReference type="Proteomes" id="UP000008281"/>
    </source>
</evidence>